<dbReference type="GO" id="GO:0009055">
    <property type="term" value="F:electron transfer activity"/>
    <property type="evidence" value="ECO:0007669"/>
    <property type="project" value="InterPro"/>
</dbReference>
<evidence type="ECO:0000256" key="2">
    <source>
        <dbReference type="ARBA" id="ARBA00022723"/>
    </source>
</evidence>
<evidence type="ECO:0000256" key="1">
    <source>
        <dbReference type="ARBA" id="ARBA00022617"/>
    </source>
</evidence>
<keyword evidence="4" id="KW-1133">Transmembrane helix</keyword>
<feature type="transmembrane region" description="Helical" evidence="4">
    <location>
        <begin position="28"/>
        <end position="48"/>
    </location>
</feature>
<gene>
    <name evidence="6" type="ORF">METZ01_LOCUS274200</name>
</gene>
<sequence length="180" mass="19595">MNRVNSNMIPPVADRPLAGKGKRSYKRWFFGIAVLFGIVLVGCSQGTYPVDIFYEQHYQQSYRSHEPPRLTGVAGAVALYPPIASTVTNTGADLYRVNCQMCHGADAKGTGPVLAKMTENYGYMPIVLTDITNRPVSFIESRLEATARPLGPSSVMPPFGKLLSQAERAAIAEFIGSLPK</sequence>
<dbReference type="PROSITE" id="PS51007">
    <property type="entry name" value="CYTC"/>
    <property type="match status" value="1"/>
</dbReference>
<evidence type="ECO:0000256" key="3">
    <source>
        <dbReference type="ARBA" id="ARBA00023004"/>
    </source>
</evidence>
<keyword evidence="4" id="KW-0812">Transmembrane</keyword>
<dbReference type="InterPro" id="IPR036909">
    <property type="entry name" value="Cyt_c-like_dom_sf"/>
</dbReference>
<dbReference type="InterPro" id="IPR009056">
    <property type="entry name" value="Cyt_c-like_dom"/>
</dbReference>
<dbReference type="Gene3D" id="1.10.760.10">
    <property type="entry name" value="Cytochrome c-like domain"/>
    <property type="match status" value="1"/>
</dbReference>
<name>A0A382KBI9_9ZZZZ</name>
<keyword evidence="2" id="KW-0479">Metal-binding</keyword>
<keyword evidence="3" id="KW-0408">Iron</keyword>
<dbReference type="Pfam" id="PF13442">
    <property type="entry name" value="Cytochrome_CBB3"/>
    <property type="match status" value="1"/>
</dbReference>
<keyword evidence="1" id="KW-0349">Heme</keyword>
<dbReference type="GO" id="GO:0046872">
    <property type="term" value="F:metal ion binding"/>
    <property type="evidence" value="ECO:0007669"/>
    <property type="project" value="UniProtKB-KW"/>
</dbReference>
<reference evidence="6" key="1">
    <citation type="submission" date="2018-05" db="EMBL/GenBank/DDBJ databases">
        <authorList>
            <person name="Lanie J.A."/>
            <person name="Ng W.-L."/>
            <person name="Kazmierczak K.M."/>
            <person name="Andrzejewski T.M."/>
            <person name="Davidsen T.M."/>
            <person name="Wayne K.J."/>
            <person name="Tettelin H."/>
            <person name="Glass J.I."/>
            <person name="Rusch D."/>
            <person name="Podicherti R."/>
            <person name="Tsui H.-C.T."/>
            <person name="Winkler M.E."/>
        </authorList>
    </citation>
    <scope>NUCLEOTIDE SEQUENCE</scope>
</reference>
<evidence type="ECO:0000256" key="4">
    <source>
        <dbReference type="SAM" id="Phobius"/>
    </source>
</evidence>
<dbReference type="AlphaFoldDB" id="A0A382KBI9"/>
<evidence type="ECO:0000259" key="5">
    <source>
        <dbReference type="PROSITE" id="PS51007"/>
    </source>
</evidence>
<keyword evidence="4" id="KW-0472">Membrane</keyword>
<evidence type="ECO:0000313" key="6">
    <source>
        <dbReference type="EMBL" id="SVC21346.1"/>
    </source>
</evidence>
<organism evidence="6">
    <name type="scientific">marine metagenome</name>
    <dbReference type="NCBI Taxonomy" id="408172"/>
    <lineage>
        <taxon>unclassified sequences</taxon>
        <taxon>metagenomes</taxon>
        <taxon>ecological metagenomes</taxon>
    </lineage>
</organism>
<feature type="domain" description="Cytochrome c" evidence="5">
    <location>
        <begin position="86"/>
        <end position="179"/>
    </location>
</feature>
<proteinExistence type="predicted"/>
<dbReference type="GO" id="GO:0020037">
    <property type="term" value="F:heme binding"/>
    <property type="evidence" value="ECO:0007669"/>
    <property type="project" value="InterPro"/>
</dbReference>
<dbReference type="EMBL" id="UINC01079387">
    <property type="protein sequence ID" value="SVC21346.1"/>
    <property type="molecule type" value="Genomic_DNA"/>
</dbReference>
<dbReference type="SUPFAM" id="SSF46626">
    <property type="entry name" value="Cytochrome c"/>
    <property type="match status" value="1"/>
</dbReference>
<accession>A0A382KBI9</accession>
<protein>
    <recommendedName>
        <fullName evidence="5">Cytochrome c domain-containing protein</fullName>
    </recommendedName>
</protein>